<dbReference type="Proteomes" id="UP000381093">
    <property type="component" value="Unassembled WGS sequence"/>
</dbReference>
<sequence>MYYDYSRLGLLLNYTDVLNQTQSYTYDNAGRLERTCLGSTSSDFTYDGLGQTSTISTYDSVSEQCVTISLEYDGLGRETKRTFDLDGVEQQLVQVYNKVDALVQRTLSQGEELLRDETYEYDLRGRLVLYKCEGSQRPIDPYGKAIVSQIFRFDDMDNLTRVTTTYPGPGNTTSTNNATYTYEGVDPTQLSKVENSAIADGYTKVIELKYDADGHMIRDEENRVLEYDALGRLTHVSALPGETPSGYSYDALDKLAGRDGQEQRFYQNGDLANLIKPSSSSTFMHGNGGALAERQEGAGPKS</sequence>
<gene>
    <name evidence="4" type="ORF">PS710_06083</name>
</gene>
<keyword evidence="1" id="KW-0677">Repeat</keyword>
<feature type="domain" description="Teneurin-like YD-shell" evidence="3">
    <location>
        <begin position="61"/>
        <end position="266"/>
    </location>
</feature>
<name>A0A5E7FTV4_PSEFL</name>
<evidence type="ECO:0000259" key="3">
    <source>
        <dbReference type="Pfam" id="PF25023"/>
    </source>
</evidence>
<dbReference type="RefSeq" id="WP_150767820.1">
    <property type="nucleotide sequence ID" value="NZ_CABVHW010000040.1"/>
</dbReference>
<dbReference type="Gene3D" id="2.180.10.10">
    <property type="entry name" value="RHS repeat-associated core"/>
    <property type="match status" value="1"/>
</dbReference>
<protein>
    <recommendedName>
        <fullName evidence="3">Teneurin-like YD-shell domain-containing protein</fullName>
    </recommendedName>
</protein>
<feature type="region of interest" description="Disordered" evidence="2">
    <location>
        <begin position="277"/>
        <end position="302"/>
    </location>
</feature>
<evidence type="ECO:0000256" key="1">
    <source>
        <dbReference type="ARBA" id="ARBA00022737"/>
    </source>
</evidence>
<dbReference type="NCBIfam" id="TIGR01643">
    <property type="entry name" value="YD_repeat_2x"/>
    <property type="match status" value="1"/>
</dbReference>
<dbReference type="AlphaFoldDB" id="A0A5E7FTV4"/>
<accession>A0A5E7FTV4</accession>
<dbReference type="EMBL" id="CABVHW010000040">
    <property type="protein sequence ID" value="VVO42749.1"/>
    <property type="molecule type" value="Genomic_DNA"/>
</dbReference>
<dbReference type="PANTHER" id="PTHR32305">
    <property type="match status" value="1"/>
</dbReference>
<evidence type="ECO:0000256" key="2">
    <source>
        <dbReference type="SAM" id="MobiDB-lite"/>
    </source>
</evidence>
<evidence type="ECO:0000313" key="5">
    <source>
        <dbReference type="Proteomes" id="UP000381093"/>
    </source>
</evidence>
<dbReference type="InterPro" id="IPR050708">
    <property type="entry name" value="T6SS_VgrG/RHS"/>
</dbReference>
<reference evidence="4 5" key="1">
    <citation type="submission" date="2019-09" db="EMBL/GenBank/DDBJ databases">
        <authorList>
            <person name="Chandra G."/>
            <person name="Truman W A."/>
        </authorList>
    </citation>
    <scope>NUCLEOTIDE SEQUENCE [LARGE SCALE GENOMIC DNA]</scope>
    <source>
        <strain evidence="4">PS710</strain>
    </source>
</reference>
<organism evidence="4 5">
    <name type="scientific">Pseudomonas fluorescens</name>
    <dbReference type="NCBI Taxonomy" id="294"/>
    <lineage>
        <taxon>Bacteria</taxon>
        <taxon>Pseudomonadati</taxon>
        <taxon>Pseudomonadota</taxon>
        <taxon>Gammaproteobacteria</taxon>
        <taxon>Pseudomonadales</taxon>
        <taxon>Pseudomonadaceae</taxon>
        <taxon>Pseudomonas</taxon>
    </lineage>
</organism>
<dbReference type="InterPro" id="IPR056823">
    <property type="entry name" value="TEN-like_YD-shell"/>
</dbReference>
<dbReference type="Pfam" id="PF25023">
    <property type="entry name" value="TEN_YD-shell"/>
    <property type="match status" value="1"/>
</dbReference>
<evidence type="ECO:0000313" key="4">
    <source>
        <dbReference type="EMBL" id="VVO42749.1"/>
    </source>
</evidence>
<proteinExistence type="predicted"/>
<dbReference type="InterPro" id="IPR006530">
    <property type="entry name" value="YD"/>
</dbReference>
<dbReference type="PANTHER" id="PTHR32305:SF15">
    <property type="entry name" value="PROTEIN RHSA-RELATED"/>
    <property type="match status" value="1"/>
</dbReference>